<evidence type="ECO:0000256" key="3">
    <source>
        <dbReference type="ARBA" id="ARBA00043265"/>
    </source>
</evidence>
<sequence>MLWIRQRPGQALEWVAGIYGNGGSTAYAPSVKGRFTISRDNGQSSVTLTMNNLKDEDSGTYFCAKCDDSGSQLPPGGSLTLLCCGSGFDFGSKGMYWIRQSPGKGLELVAGIDNGGTTRYPSAFQGRVTITRDNGQSSVTLTMNNLKDEDSGSYFCAKSAGCGYIGSPAWALGGRDPAGVRGGRADPGVSLTLLCRTSGFSFGSYGMVWVHQRPGQALEWLVEIYNSGGSIYYAPSVQGRFRISRDNGQSSVTLTMNNLQDKDPGSYFCAKCYTSGYAAAAAPNCGDASAGPVPISVSPGVPTAQTLPPNLSPWPSSWPFAPDLPWLHQCQSVTQTLNLFHPKTQQLWPQISAISPQISPLGSEQQPLTPNLDPLLAPNLDPLLAPNLDPLLAPNLNPLLTPNLGPLLTPNLGPLGTFGAQSPGKGLEVIARIDNTGGSTRYASSVQGRFTISRDNGQSSVTLTMNNLKDEDSGSYFCAKAYDTGYAAANRIGPTPKAVSPGVPRAPGGRDPAGVRGGRADPGGSLTLLCRGSGFDFGSKGMYWMRQIPGKGLEFVAGISNGAEWVSYAPSVKGRFRISRDNGQSSVTLTMNNLPDEDSGSYFCAKGADRYGDSSVNIA</sequence>
<keyword evidence="7" id="KW-1185">Reference proteome</keyword>
<dbReference type="Gene3D" id="2.60.40.10">
    <property type="entry name" value="Immunoglobulins"/>
    <property type="match status" value="5"/>
</dbReference>
<dbReference type="SUPFAM" id="SSF48726">
    <property type="entry name" value="Immunoglobulin"/>
    <property type="match status" value="5"/>
</dbReference>
<reference evidence="6" key="1">
    <citation type="submission" date="2019-04" db="EMBL/GenBank/DDBJ databases">
        <title>Genome assembly of Zosterops borbonicus 15179.</title>
        <authorList>
            <person name="Leroy T."/>
            <person name="Anselmetti Y."/>
            <person name="Tilak M.-K."/>
            <person name="Nabholz B."/>
        </authorList>
    </citation>
    <scope>NUCLEOTIDE SEQUENCE</scope>
    <source>
        <strain evidence="6">HGM_15179</strain>
        <tissue evidence="6">Muscle</tissue>
    </source>
</reference>
<dbReference type="PANTHER" id="PTHR23266">
    <property type="entry name" value="IMMUNOGLOBULIN HEAVY CHAIN"/>
    <property type="match status" value="1"/>
</dbReference>
<dbReference type="GO" id="GO:0002250">
    <property type="term" value="P:adaptive immune response"/>
    <property type="evidence" value="ECO:0007669"/>
    <property type="project" value="UniProtKB-KW"/>
</dbReference>
<keyword evidence="1" id="KW-0391">Immunity</keyword>
<name>A0A8K1D8I5_9PASS</name>
<dbReference type="InterPro" id="IPR013106">
    <property type="entry name" value="Ig_V-set"/>
</dbReference>
<keyword evidence="2" id="KW-1064">Adaptive immunity</keyword>
<dbReference type="OrthoDB" id="8694217at2759"/>
<gene>
    <name evidence="6" type="ORF">HGM15179_020809</name>
</gene>
<feature type="region of interest" description="Disordered" evidence="4">
    <location>
        <begin position="497"/>
        <end position="518"/>
    </location>
</feature>
<dbReference type="SMART" id="SM00409">
    <property type="entry name" value="IG"/>
    <property type="match status" value="4"/>
</dbReference>
<proteinExistence type="predicted"/>
<feature type="domain" description="Ig-like" evidence="5">
    <location>
        <begin position="177"/>
        <end position="269"/>
    </location>
</feature>
<evidence type="ECO:0000256" key="4">
    <source>
        <dbReference type="SAM" id="MobiDB-lite"/>
    </source>
</evidence>
<dbReference type="PROSITE" id="PS50835">
    <property type="entry name" value="IG_LIKE"/>
    <property type="match status" value="4"/>
</dbReference>
<dbReference type="Proteomes" id="UP000796761">
    <property type="component" value="Unassembled WGS sequence"/>
</dbReference>
<dbReference type="AlphaFoldDB" id="A0A8K1D8I5"/>
<accession>A0A8K1D8I5</accession>
<evidence type="ECO:0000313" key="6">
    <source>
        <dbReference type="EMBL" id="TRZ06298.1"/>
    </source>
</evidence>
<feature type="non-terminal residue" evidence="6">
    <location>
        <position position="619"/>
    </location>
</feature>
<dbReference type="InterPro" id="IPR007110">
    <property type="entry name" value="Ig-like_dom"/>
</dbReference>
<protein>
    <recommendedName>
        <fullName evidence="5">Ig-like domain-containing protein</fullName>
    </recommendedName>
</protein>
<dbReference type="GO" id="GO:0019814">
    <property type="term" value="C:immunoglobulin complex"/>
    <property type="evidence" value="ECO:0007669"/>
    <property type="project" value="UniProtKB-KW"/>
</dbReference>
<dbReference type="InterPro" id="IPR050199">
    <property type="entry name" value="IgHV"/>
</dbReference>
<dbReference type="GO" id="GO:0005576">
    <property type="term" value="C:extracellular region"/>
    <property type="evidence" value="ECO:0007669"/>
    <property type="project" value="UniProtKB-ARBA"/>
</dbReference>
<comment type="caution">
    <text evidence="6">The sequence shown here is derived from an EMBL/GenBank/DDBJ whole genome shotgun (WGS) entry which is preliminary data.</text>
</comment>
<dbReference type="InterPro" id="IPR003599">
    <property type="entry name" value="Ig_sub"/>
</dbReference>
<dbReference type="EMBL" id="SWJQ01002654">
    <property type="protein sequence ID" value="TRZ06298.1"/>
    <property type="molecule type" value="Genomic_DNA"/>
</dbReference>
<keyword evidence="3" id="KW-1280">Immunoglobulin</keyword>
<dbReference type="SMART" id="SM00406">
    <property type="entry name" value="IGv"/>
    <property type="match status" value="5"/>
</dbReference>
<feature type="domain" description="Ig-like" evidence="5">
    <location>
        <begin position="1"/>
        <end position="63"/>
    </location>
</feature>
<dbReference type="Pfam" id="PF07686">
    <property type="entry name" value="V-set"/>
    <property type="match status" value="5"/>
</dbReference>
<feature type="domain" description="Ig-like" evidence="5">
    <location>
        <begin position="76"/>
        <end position="156"/>
    </location>
</feature>
<evidence type="ECO:0000256" key="1">
    <source>
        <dbReference type="ARBA" id="ARBA00022859"/>
    </source>
</evidence>
<dbReference type="InterPro" id="IPR013783">
    <property type="entry name" value="Ig-like_fold"/>
</dbReference>
<organism evidence="6 7">
    <name type="scientific">Zosterops borbonicus</name>
    <dbReference type="NCBI Taxonomy" id="364589"/>
    <lineage>
        <taxon>Eukaryota</taxon>
        <taxon>Metazoa</taxon>
        <taxon>Chordata</taxon>
        <taxon>Craniata</taxon>
        <taxon>Vertebrata</taxon>
        <taxon>Euteleostomi</taxon>
        <taxon>Archelosauria</taxon>
        <taxon>Archosauria</taxon>
        <taxon>Dinosauria</taxon>
        <taxon>Saurischia</taxon>
        <taxon>Theropoda</taxon>
        <taxon>Coelurosauria</taxon>
        <taxon>Aves</taxon>
        <taxon>Neognathae</taxon>
        <taxon>Neoaves</taxon>
        <taxon>Telluraves</taxon>
        <taxon>Australaves</taxon>
        <taxon>Passeriformes</taxon>
        <taxon>Sylvioidea</taxon>
        <taxon>Zosteropidae</taxon>
        <taxon>Zosterops</taxon>
    </lineage>
</organism>
<evidence type="ECO:0000259" key="5">
    <source>
        <dbReference type="PROSITE" id="PS50835"/>
    </source>
</evidence>
<evidence type="ECO:0000256" key="2">
    <source>
        <dbReference type="ARBA" id="ARBA00023130"/>
    </source>
</evidence>
<evidence type="ECO:0000313" key="7">
    <source>
        <dbReference type="Proteomes" id="UP000796761"/>
    </source>
</evidence>
<feature type="domain" description="Ig-like" evidence="5">
    <location>
        <begin position="501"/>
        <end position="604"/>
    </location>
</feature>
<dbReference type="InterPro" id="IPR036179">
    <property type="entry name" value="Ig-like_dom_sf"/>
</dbReference>